<dbReference type="InParanoid" id="E2C7W2"/>
<accession>E2C7W2</accession>
<feature type="non-terminal residue" evidence="1">
    <location>
        <position position="32"/>
    </location>
</feature>
<feature type="non-terminal residue" evidence="1">
    <location>
        <position position="1"/>
    </location>
</feature>
<organism evidence="2">
    <name type="scientific">Harpegnathos saltator</name>
    <name type="common">Jerdon's jumping ant</name>
    <dbReference type="NCBI Taxonomy" id="610380"/>
    <lineage>
        <taxon>Eukaryota</taxon>
        <taxon>Metazoa</taxon>
        <taxon>Ecdysozoa</taxon>
        <taxon>Arthropoda</taxon>
        <taxon>Hexapoda</taxon>
        <taxon>Insecta</taxon>
        <taxon>Pterygota</taxon>
        <taxon>Neoptera</taxon>
        <taxon>Endopterygota</taxon>
        <taxon>Hymenoptera</taxon>
        <taxon>Apocrita</taxon>
        <taxon>Aculeata</taxon>
        <taxon>Formicoidea</taxon>
        <taxon>Formicidae</taxon>
        <taxon>Ponerinae</taxon>
        <taxon>Ponerini</taxon>
        <taxon>Harpegnathos</taxon>
    </lineage>
</organism>
<dbReference type="AlphaFoldDB" id="E2C7W2"/>
<gene>
    <name evidence="1" type="ORF">EAI_02256</name>
</gene>
<evidence type="ECO:0000313" key="1">
    <source>
        <dbReference type="EMBL" id="EFN75966.1"/>
    </source>
</evidence>
<dbReference type="Proteomes" id="UP000008237">
    <property type="component" value="Unassembled WGS sequence"/>
</dbReference>
<keyword evidence="2" id="KW-1185">Reference proteome</keyword>
<name>E2C7W2_HARSA</name>
<dbReference type="EMBL" id="GL453492">
    <property type="protein sequence ID" value="EFN75966.1"/>
    <property type="molecule type" value="Genomic_DNA"/>
</dbReference>
<sequence>PSIGKIMDFFLLHLITYIHYLWKGKTINGEYY</sequence>
<protein>
    <submittedName>
        <fullName evidence="1">Uncharacterized protein</fullName>
    </submittedName>
</protein>
<evidence type="ECO:0000313" key="2">
    <source>
        <dbReference type="Proteomes" id="UP000008237"/>
    </source>
</evidence>
<proteinExistence type="predicted"/>
<reference evidence="1 2" key="1">
    <citation type="journal article" date="2010" name="Science">
        <title>Genomic comparison of the ants Camponotus floridanus and Harpegnathos saltator.</title>
        <authorList>
            <person name="Bonasio R."/>
            <person name="Zhang G."/>
            <person name="Ye C."/>
            <person name="Mutti N.S."/>
            <person name="Fang X."/>
            <person name="Qin N."/>
            <person name="Donahue G."/>
            <person name="Yang P."/>
            <person name="Li Q."/>
            <person name="Li C."/>
            <person name="Zhang P."/>
            <person name="Huang Z."/>
            <person name="Berger S.L."/>
            <person name="Reinberg D."/>
            <person name="Wang J."/>
            <person name="Liebig J."/>
        </authorList>
    </citation>
    <scope>NUCLEOTIDE SEQUENCE [LARGE SCALE GENOMIC DNA]</scope>
    <source>
        <strain evidence="1 2">R22 G/1</strain>
    </source>
</reference>